<dbReference type="Proteomes" id="UP000593564">
    <property type="component" value="Unassembled WGS sequence"/>
</dbReference>
<comment type="caution">
    <text evidence="8">The sequence shown here is derived from an EMBL/GenBank/DDBJ whole genome shotgun (WGS) entry which is preliminary data.</text>
</comment>
<feature type="transmembrane region" description="Helical" evidence="6">
    <location>
        <begin position="150"/>
        <end position="169"/>
    </location>
</feature>
<reference evidence="8 9" key="2">
    <citation type="submission" date="2020-07" db="EMBL/GenBank/DDBJ databases">
        <title>Genome assembly of wild tea tree DASZ reveals pedigree and selection history of tea varieties.</title>
        <authorList>
            <person name="Zhang W."/>
        </authorList>
    </citation>
    <scope>NUCLEOTIDE SEQUENCE [LARGE SCALE GENOMIC DNA]</scope>
    <source>
        <strain evidence="9">cv. G240</strain>
        <tissue evidence="8">Leaf</tissue>
    </source>
</reference>
<dbReference type="GO" id="GO:0005452">
    <property type="term" value="F:solute:inorganic anion antiporter activity"/>
    <property type="evidence" value="ECO:0007669"/>
    <property type="project" value="InterPro"/>
</dbReference>
<dbReference type="GO" id="GO:0050801">
    <property type="term" value="P:monoatomic ion homeostasis"/>
    <property type="evidence" value="ECO:0007669"/>
    <property type="project" value="TreeGrafter"/>
</dbReference>
<accession>A0A7J7FVK8</accession>
<evidence type="ECO:0000313" key="9">
    <source>
        <dbReference type="Proteomes" id="UP000593564"/>
    </source>
</evidence>
<gene>
    <name evidence="8" type="ORF">HYC85_028543</name>
</gene>
<dbReference type="InterPro" id="IPR011531">
    <property type="entry name" value="HCO3_transpt-like_TM_dom"/>
</dbReference>
<dbReference type="InterPro" id="IPR003020">
    <property type="entry name" value="HCO3_transpt_euk"/>
</dbReference>
<feature type="transmembrane region" description="Helical" evidence="6">
    <location>
        <begin position="352"/>
        <end position="370"/>
    </location>
</feature>
<feature type="domain" description="Bicarbonate transporter-like transmembrane" evidence="7">
    <location>
        <begin position="261"/>
        <end position="434"/>
    </location>
</feature>
<protein>
    <recommendedName>
        <fullName evidence="7">Bicarbonate transporter-like transmembrane domain-containing protein</fullName>
    </recommendedName>
</protein>
<dbReference type="PANTHER" id="PTHR11453:SF40">
    <property type="entry name" value="BORON TRANSPORTER 4-RELATED"/>
    <property type="match status" value="1"/>
</dbReference>
<evidence type="ECO:0000256" key="6">
    <source>
        <dbReference type="SAM" id="Phobius"/>
    </source>
</evidence>
<feature type="transmembrane region" description="Helical" evidence="6">
    <location>
        <begin position="218"/>
        <end position="236"/>
    </location>
</feature>
<sequence length="802" mass="90334">MENIRSPLKGVAEDVRGRLSCYKQDWIGGIRSGFGMLAPTAYIFFASALPVIAFGEQLSRDTEFHYSDLAVAFGAYDWHAYADVSDDAAADGAPVACACRTRAFPHSSSSFSRAWGAHFFFLDGSLSTVETLASTAICGIIHSILGGQPLLILGVAEPTVIMYTYLYNFAKGRNDLGRELFLAWAGWVCVWTALMLFLLAIFNACAVINRFTRIAGELFGMLIAVLFMQEAIKGLVSEFKTPKSEDPTLEKYQFQWLYTNGLLGIIFCFGLLYTALRSRRARSWKYATGWLRGFIADYGVPLMVVAWTVLSFSVPSKVPSGVPRRLFSPLPWESASLHHWTVIKDMAKVPTTYIFAAIIPAVMIAGLYFFDHSVASQMAQQKEFNLKKPSAYHYDILLLGFMTLLCGLIGLPPSNGVLPQSPMHTKSLAVLKQQLIRKKMVQSAKESIEQQASNSEIYGKMQAVFIEMDSSPITTVVKELEDLKEAVMESKNKGVNEKGTFDPEKHIDGYLPVRVNEQRVSNLLQSLLVAASVCAMPLIKKIPTSVLWGYFAYMAIDSLPGNQFWERILLLFITPKRRYKVLEGVHASFVESVPFRNIVIFTLFQLVYFLLCFGVTWIPIAGILFPVPFFLLISIRQHILPKLFNTNHLRELDAAEYEEIAGAPQPSPNLSFKEKEMPCLGNEEREVEICDAEILDELTTRRGELRLRTVSFKQDKHGQEKEMARLGNEECEVEICDAEILDELTTRRGELRLRTVSFKEDKHGQVIEYISLFILRIEAIMEIDLARLEWNVDNLMMTTTII</sequence>
<proteinExistence type="inferred from homology"/>
<dbReference type="GO" id="GO:0006820">
    <property type="term" value="P:monoatomic anion transport"/>
    <property type="evidence" value="ECO:0007669"/>
    <property type="project" value="InterPro"/>
</dbReference>
<keyword evidence="3 6" id="KW-0812">Transmembrane</keyword>
<keyword evidence="9" id="KW-1185">Reference proteome</keyword>
<organism evidence="8 9">
    <name type="scientific">Camellia sinensis</name>
    <name type="common">Tea plant</name>
    <name type="synonym">Thea sinensis</name>
    <dbReference type="NCBI Taxonomy" id="4442"/>
    <lineage>
        <taxon>Eukaryota</taxon>
        <taxon>Viridiplantae</taxon>
        <taxon>Streptophyta</taxon>
        <taxon>Embryophyta</taxon>
        <taxon>Tracheophyta</taxon>
        <taxon>Spermatophyta</taxon>
        <taxon>Magnoliopsida</taxon>
        <taxon>eudicotyledons</taxon>
        <taxon>Gunneridae</taxon>
        <taxon>Pentapetalae</taxon>
        <taxon>asterids</taxon>
        <taxon>Ericales</taxon>
        <taxon>Theaceae</taxon>
        <taxon>Camellia</taxon>
    </lineage>
</organism>
<evidence type="ECO:0000256" key="2">
    <source>
        <dbReference type="ARBA" id="ARBA00006262"/>
    </source>
</evidence>
<feature type="transmembrane region" description="Helical" evidence="6">
    <location>
        <begin position="181"/>
        <end position="206"/>
    </location>
</feature>
<evidence type="ECO:0000256" key="1">
    <source>
        <dbReference type="ARBA" id="ARBA00004141"/>
    </source>
</evidence>
<evidence type="ECO:0000256" key="4">
    <source>
        <dbReference type="ARBA" id="ARBA00022989"/>
    </source>
</evidence>
<comment type="subcellular location">
    <subcellularLocation>
        <location evidence="1">Membrane</location>
        <topology evidence="1">Multi-pass membrane protein</topology>
    </subcellularLocation>
</comment>
<evidence type="ECO:0000256" key="5">
    <source>
        <dbReference type="ARBA" id="ARBA00023136"/>
    </source>
</evidence>
<evidence type="ECO:0000259" key="7">
    <source>
        <dbReference type="Pfam" id="PF00955"/>
    </source>
</evidence>
<dbReference type="EMBL" id="JACBKZ010000014">
    <property type="protein sequence ID" value="KAF5932372.1"/>
    <property type="molecule type" value="Genomic_DNA"/>
</dbReference>
<name>A0A7J7FVK8_CAMSI</name>
<evidence type="ECO:0000256" key="3">
    <source>
        <dbReference type="ARBA" id="ARBA00022692"/>
    </source>
</evidence>
<feature type="transmembrane region" description="Helical" evidence="6">
    <location>
        <begin position="34"/>
        <end position="55"/>
    </location>
</feature>
<dbReference type="Gene3D" id="1.10.287.570">
    <property type="entry name" value="Helical hairpin bin"/>
    <property type="match status" value="1"/>
</dbReference>
<reference evidence="9" key="1">
    <citation type="journal article" date="2020" name="Nat. Commun.">
        <title>Genome assembly of wild tea tree DASZ reveals pedigree and selection history of tea varieties.</title>
        <authorList>
            <person name="Zhang W."/>
            <person name="Zhang Y."/>
            <person name="Qiu H."/>
            <person name="Guo Y."/>
            <person name="Wan H."/>
            <person name="Zhang X."/>
            <person name="Scossa F."/>
            <person name="Alseekh S."/>
            <person name="Zhang Q."/>
            <person name="Wang P."/>
            <person name="Xu L."/>
            <person name="Schmidt M.H."/>
            <person name="Jia X."/>
            <person name="Li D."/>
            <person name="Zhu A."/>
            <person name="Guo F."/>
            <person name="Chen W."/>
            <person name="Ni D."/>
            <person name="Usadel B."/>
            <person name="Fernie A.R."/>
            <person name="Wen W."/>
        </authorList>
    </citation>
    <scope>NUCLEOTIDE SEQUENCE [LARGE SCALE GENOMIC DNA]</scope>
    <source>
        <strain evidence="9">cv. G240</strain>
    </source>
</reference>
<evidence type="ECO:0000313" key="8">
    <source>
        <dbReference type="EMBL" id="KAF5932372.1"/>
    </source>
</evidence>
<keyword evidence="5 6" id="KW-0472">Membrane</keyword>
<feature type="transmembrane region" description="Helical" evidence="6">
    <location>
        <begin position="391"/>
        <end position="411"/>
    </location>
</feature>
<feature type="domain" description="Bicarbonate transporter-like transmembrane" evidence="7">
    <location>
        <begin position="123"/>
        <end position="244"/>
    </location>
</feature>
<dbReference type="AlphaFoldDB" id="A0A7J7FVK8"/>
<feature type="transmembrane region" description="Helical" evidence="6">
    <location>
        <begin position="256"/>
        <end position="275"/>
    </location>
</feature>
<keyword evidence="4 6" id="KW-1133">Transmembrane helix</keyword>
<dbReference type="PANTHER" id="PTHR11453">
    <property type="entry name" value="ANION EXCHANGE PROTEIN"/>
    <property type="match status" value="1"/>
</dbReference>
<dbReference type="Pfam" id="PF00955">
    <property type="entry name" value="HCO3_cotransp"/>
    <property type="match status" value="3"/>
</dbReference>
<feature type="domain" description="Bicarbonate transporter-like transmembrane" evidence="7">
    <location>
        <begin position="513"/>
        <end position="655"/>
    </location>
</feature>
<feature type="transmembrane region" description="Helical" evidence="6">
    <location>
        <begin position="606"/>
        <end position="633"/>
    </location>
</feature>
<dbReference type="GO" id="GO:0005886">
    <property type="term" value="C:plasma membrane"/>
    <property type="evidence" value="ECO:0007669"/>
    <property type="project" value="TreeGrafter"/>
</dbReference>
<comment type="similarity">
    <text evidence="2">Belongs to the anion exchanger (TC 2.A.31.3) family.</text>
</comment>
<feature type="transmembrane region" description="Helical" evidence="6">
    <location>
        <begin position="295"/>
        <end position="314"/>
    </location>
</feature>